<accession>A0AAD7X006</accession>
<dbReference type="Proteomes" id="UP001221898">
    <property type="component" value="Unassembled WGS sequence"/>
</dbReference>
<dbReference type="PANTHER" id="PTHR46579:SF2">
    <property type="entry name" value="C2H2-TYPE DOMAIN-CONTAINING PROTEIN"/>
    <property type="match status" value="1"/>
</dbReference>
<feature type="non-terminal residue" evidence="1">
    <location>
        <position position="279"/>
    </location>
</feature>
<name>A0AAD7X006_9TELE</name>
<dbReference type="EMBL" id="JAINUG010000013">
    <property type="protein sequence ID" value="KAJ8414404.1"/>
    <property type="molecule type" value="Genomic_DNA"/>
</dbReference>
<protein>
    <submittedName>
        <fullName evidence="1">Uncharacterized protein</fullName>
    </submittedName>
</protein>
<evidence type="ECO:0000313" key="1">
    <source>
        <dbReference type="EMBL" id="KAJ8414404.1"/>
    </source>
</evidence>
<sequence>MWFDFVQACIIICSRVISYDRLEVADCYLQTFLSKFVGLYGPLHCTPNMHLHLHLKDCMLDYGPVYAFWCFSFERINGMLGKYHNNNRNIEVQVMRHFQQGQQLQMPLQNTYAAEFINILSTKDVGSLSLHDTTDAMYIKQYSCMSSATLLLPDVDMVKALPPFQNVVLTDSDRQTLLSMYKNVYPDSSVSQVGQLAKVCSRVRSLGLTLCVSSRTERSACVSAKWCRYDSVFEEPVLDPTAEVRPGIVKQFLVISVKTQASIIQHVLAKMMWLDPHPD</sequence>
<reference evidence="1" key="1">
    <citation type="journal article" date="2023" name="Science">
        <title>Genome structures resolve the early diversification of teleost fishes.</title>
        <authorList>
            <person name="Parey E."/>
            <person name="Louis A."/>
            <person name="Montfort J."/>
            <person name="Bouchez O."/>
            <person name="Roques C."/>
            <person name="Iampietro C."/>
            <person name="Lluch J."/>
            <person name="Castinel A."/>
            <person name="Donnadieu C."/>
            <person name="Desvignes T."/>
            <person name="Floi Bucao C."/>
            <person name="Jouanno E."/>
            <person name="Wen M."/>
            <person name="Mejri S."/>
            <person name="Dirks R."/>
            <person name="Jansen H."/>
            <person name="Henkel C."/>
            <person name="Chen W.J."/>
            <person name="Zahm M."/>
            <person name="Cabau C."/>
            <person name="Klopp C."/>
            <person name="Thompson A.W."/>
            <person name="Robinson-Rechavi M."/>
            <person name="Braasch I."/>
            <person name="Lecointre G."/>
            <person name="Bobe J."/>
            <person name="Postlethwait J.H."/>
            <person name="Berthelot C."/>
            <person name="Roest Crollius H."/>
            <person name="Guiguen Y."/>
        </authorList>
    </citation>
    <scope>NUCLEOTIDE SEQUENCE</scope>
    <source>
        <strain evidence="1">NC1722</strain>
    </source>
</reference>
<keyword evidence="2" id="KW-1185">Reference proteome</keyword>
<dbReference type="PANTHER" id="PTHR46579">
    <property type="entry name" value="F5/8 TYPE C DOMAIN-CONTAINING PROTEIN-RELATED"/>
    <property type="match status" value="1"/>
</dbReference>
<comment type="caution">
    <text evidence="1">The sequence shown here is derived from an EMBL/GenBank/DDBJ whole genome shotgun (WGS) entry which is preliminary data.</text>
</comment>
<evidence type="ECO:0000313" key="2">
    <source>
        <dbReference type="Proteomes" id="UP001221898"/>
    </source>
</evidence>
<proteinExistence type="predicted"/>
<gene>
    <name evidence="1" type="ORF">AAFF_G00052740</name>
</gene>
<dbReference type="AlphaFoldDB" id="A0AAD7X006"/>
<organism evidence="1 2">
    <name type="scientific">Aldrovandia affinis</name>
    <dbReference type="NCBI Taxonomy" id="143900"/>
    <lineage>
        <taxon>Eukaryota</taxon>
        <taxon>Metazoa</taxon>
        <taxon>Chordata</taxon>
        <taxon>Craniata</taxon>
        <taxon>Vertebrata</taxon>
        <taxon>Euteleostomi</taxon>
        <taxon>Actinopterygii</taxon>
        <taxon>Neopterygii</taxon>
        <taxon>Teleostei</taxon>
        <taxon>Notacanthiformes</taxon>
        <taxon>Halosauridae</taxon>
        <taxon>Aldrovandia</taxon>
    </lineage>
</organism>